<evidence type="ECO:0000313" key="2">
    <source>
        <dbReference type="EMBL" id="AFZ12339.1"/>
    </source>
</evidence>
<dbReference type="KEGG" id="cep:Cri9333_1445"/>
<dbReference type="eggNOG" id="COG0431">
    <property type="taxonomic scope" value="Bacteria"/>
</dbReference>
<accession>K9VXR1</accession>
<feature type="domain" description="NADPH-dependent FMN reductase-like" evidence="1">
    <location>
        <begin position="5"/>
        <end position="159"/>
    </location>
</feature>
<dbReference type="SUPFAM" id="SSF52218">
    <property type="entry name" value="Flavoproteins"/>
    <property type="match status" value="1"/>
</dbReference>
<dbReference type="PATRIC" id="fig|1173022.3.peg.1564"/>
<protein>
    <submittedName>
        <fullName evidence="2">NADPH-dependent FMN reductase</fullName>
    </submittedName>
</protein>
<evidence type="ECO:0000313" key="3">
    <source>
        <dbReference type="Proteomes" id="UP000010472"/>
    </source>
</evidence>
<dbReference type="GO" id="GO:0010181">
    <property type="term" value="F:FMN binding"/>
    <property type="evidence" value="ECO:0007669"/>
    <property type="project" value="TreeGrafter"/>
</dbReference>
<dbReference type="GO" id="GO:0016491">
    <property type="term" value="F:oxidoreductase activity"/>
    <property type="evidence" value="ECO:0007669"/>
    <property type="project" value="InterPro"/>
</dbReference>
<dbReference type="PANTHER" id="PTHR30543:SF21">
    <property type="entry name" value="NAD(P)H-DEPENDENT FMN REDUCTASE LOT6"/>
    <property type="match status" value="1"/>
</dbReference>
<dbReference type="RefSeq" id="WP_015202461.1">
    <property type="nucleotide sequence ID" value="NC_019753.1"/>
</dbReference>
<dbReference type="Proteomes" id="UP000010472">
    <property type="component" value="Chromosome"/>
</dbReference>
<dbReference type="OrthoDB" id="9806724at2"/>
<dbReference type="Gene3D" id="3.40.50.360">
    <property type="match status" value="1"/>
</dbReference>
<dbReference type="PANTHER" id="PTHR30543">
    <property type="entry name" value="CHROMATE REDUCTASE"/>
    <property type="match status" value="1"/>
</dbReference>
<dbReference type="Pfam" id="PF03358">
    <property type="entry name" value="FMN_red"/>
    <property type="match status" value="1"/>
</dbReference>
<dbReference type="AlphaFoldDB" id="K9VXR1"/>
<dbReference type="InterPro" id="IPR050712">
    <property type="entry name" value="NAD(P)H-dep_reductase"/>
</dbReference>
<organism evidence="2 3">
    <name type="scientific">Crinalium epipsammum PCC 9333</name>
    <dbReference type="NCBI Taxonomy" id="1173022"/>
    <lineage>
        <taxon>Bacteria</taxon>
        <taxon>Bacillati</taxon>
        <taxon>Cyanobacteriota</taxon>
        <taxon>Cyanophyceae</taxon>
        <taxon>Gomontiellales</taxon>
        <taxon>Gomontiellaceae</taxon>
        <taxon>Crinalium</taxon>
    </lineage>
</organism>
<name>K9VXR1_9CYAN</name>
<gene>
    <name evidence="2" type="ORF">Cri9333_1445</name>
</gene>
<sequence length="193" mass="20843">MSNTPKILAFSGSTRTGSLNKQLVKIAANAARNAGAEVTYIDLRDFPLPLYDGDLEEAEGMPENARKLKQMMLEHQGLLIASPEYNSSLSGVLKNMIDWVSRPEANEPPLVAFSDKVAVIMSTSPGGLGGLRGLVHLRSILGNIRVIVLPDQYALPNAFQAFNEDGTLKDIKQQQTVEQIGSKLATVLAKLVA</sequence>
<dbReference type="EMBL" id="CP003620">
    <property type="protein sequence ID" value="AFZ12339.1"/>
    <property type="molecule type" value="Genomic_DNA"/>
</dbReference>
<dbReference type="InterPro" id="IPR029039">
    <property type="entry name" value="Flavoprotein-like_sf"/>
</dbReference>
<dbReference type="InterPro" id="IPR005025">
    <property type="entry name" value="FMN_Rdtase-like_dom"/>
</dbReference>
<proteinExistence type="predicted"/>
<dbReference type="GO" id="GO:0005829">
    <property type="term" value="C:cytosol"/>
    <property type="evidence" value="ECO:0007669"/>
    <property type="project" value="TreeGrafter"/>
</dbReference>
<keyword evidence="3" id="KW-1185">Reference proteome</keyword>
<dbReference type="HOGENOM" id="CLU_055322_4_1_3"/>
<evidence type="ECO:0000259" key="1">
    <source>
        <dbReference type="Pfam" id="PF03358"/>
    </source>
</evidence>
<reference evidence="2 3" key="1">
    <citation type="submission" date="2012-06" db="EMBL/GenBank/DDBJ databases">
        <title>Finished chromosome of genome of Crinalium epipsammum PCC 9333.</title>
        <authorList>
            <consortium name="US DOE Joint Genome Institute"/>
            <person name="Gugger M."/>
            <person name="Coursin T."/>
            <person name="Rippka R."/>
            <person name="Tandeau De Marsac N."/>
            <person name="Huntemann M."/>
            <person name="Wei C.-L."/>
            <person name="Han J."/>
            <person name="Detter J.C."/>
            <person name="Han C."/>
            <person name="Tapia R."/>
            <person name="Davenport K."/>
            <person name="Daligault H."/>
            <person name="Erkkila T."/>
            <person name="Gu W."/>
            <person name="Munk A.C.C."/>
            <person name="Teshima H."/>
            <person name="Xu Y."/>
            <person name="Chain P."/>
            <person name="Chen A."/>
            <person name="Krypides N."/>
            <person name="Mavromatis K."/>
            <person name="Markowitz V."/>
            <person name="Szeto E."/>
            <person name="Ivanova N."/>
            <person name="Mikhailova N."/>
            <person name="Ovchinnikova G."/>
            <person name="Pagani I."/>
            <person name="Pati A."/>
            <person name="Goodwin L."/>
            <person name="Peters L."/>
            <person name="Pitluck S."/>
            <person name="Woyke T."/>
            <person name="Kerfeld C."/>
        </authorList>
    </citation>
    <scope>NUCLEOTIDE SEQUENCE [LARGE SCALE GENOMIC DNA]</scope>
    <source>
        <strain evidence="2 3">PCC 9333</strain>
    </source>
</reference>